<evidence type="ECO:0000259" key="2">
    <source>
        <dbReference type="Pfam" id="PF13406"/>
    </source>
</evidence>
<dbReference type="EMBL" id="FMAQ01000001">
    <property type="protein sequence ID" value="SCB73800.1"/>
    <property type="molecule type" value="Genomic_DNA"/>
</dbReference>
<dbReference type="OrthoDB" id="9772911at2"/>
<evidence type="ECO:0000256" key="1">
    <source>
        <dbReference type="PIRSR" id="PIRSR611757-1"/>
    </source>
</evidence>
<dbReference type="InterPro" id="IPR011757">
    <property type="entry name" value="Lytic_transglycosylase_MltB"/>
</dbReference>
<feature type="domain" description="Transglycosylase SLT" evidence="2">
    <location>
        <begin position="61"/>
        <end position="350"/>
    </location>
</feature>
<accession>A0A1C3YUS9</accession>
<feature type="active site" evidence="1">
    <location>
        <position position="160"/>
    </location>
</feature>
<evidence type="ECO:0000313" key="3">
    <source>
        <dbReference type="EMBL" id="SCB73800.1"/>
    </source>
</evidence>
<dbReference type="Gene3D" id="1.10.8.350">
    <property type="entry name" value="Bacterial muramidase"/>
    <property type="match status" value="1"/>
</dbReference>
<dbReference type="InterPro" id="IPR023346">
    <property type="entry name" value="Lysozyme-like_dom_sf"/>
</dbReference>
<dbReference type="NCBIfam" id="NF008029">
    <property type="entry name" value="PRK10760.1"/>
    <property type="match status" value="1"/>
</dbReference>
<dbReference type="PROSITE" id="PS51257">
    <property type="entry name" value="PROKAR_LIPOPROTEIN"/>
    <property type="match status" value="1"/>
</dbReference>
<dbReference type="Gene3D" id="1.10.530.10">
    <property type="match status" value="1"/>
</dbReference>
<dbReference type="InterPro" id="IPR043426">
    <property type="entry name" value="MltB-like"/>
</dbReference>
<dbReference type="NCBIfam" id="TIGR02282">
    <property type="entry name" value="MltB"/>
    <property type="match status" value="1"/>
</dbReference>
<dbReference type="FunFam" id="1.10.8.350:FF:000001">
    <property type="entry name" value="Lytic murein transglycosylase B"/>
    <property type="match status" value="1"/>
</dbReference>
<keyword evidence="4" id="KW-1185">Reference proteome</keyword>
<dbReference type="Pfam" id="PF13406">
    <property type="entry name" value="SLT_2"/>
    <property type="match status" value="1"/>
</dbReference>
<dbReference type="SUPFAM" id="SSF53955">
    <property type="entry name" value="Lysozyme-like"/>
    <property type="match status" value="1"/>
</dbReference>
<dbReference type="CDD" id="cd13399">
    <property type="entry name" value="Slt35-like"/>
    <property type="match status" value="1"/>
</dbReference>
<dbReference type="InterPro" id="IPR031304">
    <property type="entry name" value="SLT_2"/>
</dbReference>
<dbReference type="PANTHER" id="PTHR30163">
    <property type="entry name" value="MEMBRANE-BOUND LYTIC MUREIN TRANSGLYCOSYLASE B"/>
    <property type="match status" value="1"/>
</dbReference>
<evidence type="ECO:0000313" key="4">
    <source>
        <dbReference type="Proteomes" id="UP000199670"/>
    </source>
</evidence>
<organism evidence="3 4">
    <name type="scientific">Gilliamella bombicola</name>
    <dbReference type="NCBI Taxonomy" id="1798182"/>
    <lineage>
        <taxon>Bacteria</taxon>
        <taxon>Pseudomonadati</taxon>
        <taxon>Pseudomonadota</taxon>
        <taxon>Gammaproteobacteria</taxon>
        <taxon>Orbales</taxon>
        <taxon>Orbaceae</taxon>
        <taxon>Gilliamella</taxon>
    </lineage>
</organism>
<reference evidence="4" key="1">
    <citation type="submission" date="2016-08" db="EMBL/GenBank/DDBJ databases">
        <authorList>
            <person name="Varghese N."/>
            <person name="Submissions Spin"/>
        </authorList>
    </citation>
    <scope>NUCLEOTIDE SEQUENCE [LARGE SCALE GENOMIC DNA]</scope>
    <source>
        <strain evidence="4">R-53248</strain>
    </source>
</reference>
<dbReference type="AlphaFoldDB" id="A0A1C3YUS9"/>
<dbReference type="STRING" id="1798182.GA0061081_101125"/>
<dbReference type="RefSeq" id="WP_091346116.1">
    <property type="nucleotide sequence ID" value="NZ_FMAQ01000001.1"/>
</dbReference>
<name>A0A1C3YUS9_9GAMM</name>
<proteinExistence type="predicted"/>
<gene>
    <name evidence="3" type="ORF">GA0061081_101125</name>
</gene>
<dbReference type="PANTHER" id="PTHR30163:SF9">
    <property type="entry name" value="MEMBRANE-BOUND LYTIC MUREIN TRANSGLYCOSYLASE B"/>
    <property type="match status" value="1"/>
</dbReference>
<dbReference type="GO" id="GO:0009253">
    <property type="term" value="P:peptidoglycan catabolic process"/>
    <property type="evidence" value="ECO:0007669"/>
    <property type="project" value="TreeGrafter"/>
</dbReference>
<dbReference type="Proteomes" id="UP000199670">
    <property type="component" value="Unassembled WGS sequence"/>
</dbReference>
<dbReference type="GO" id="GO:0008933">
    <property type="term" value="F:peptidoglycan lytic transglycosylase activity"/>
    <property type="evidence" value="ECO:0007669"/>
    <property type="project" value="TreeGrafter"/>
</dbReference>
<sequence>MQRIAIFISIILLLTACSSERSSTSPMKEHRGHTNVKGGVYLEKDHNPSETISSPLAIDKEKFIDRMASKHGFNRQQLRNVLAQTNKLDWVINLMDKQAPKTGSSTVPNGAWLRYKNKFITPSNLPRGVDFWNQYQKELQRAYNEYGVPPEIIVGIIGVETGWGRVMGKTKIIDALSTLAFNYPRRAQYFSEELEDFLVMCRDEGVDPFDLNGSFAGAMGYGQFMPSAFRRYAVDFNHDGHIDLWDPVDAIGSVANYFKSHGWQRGKKVAVMANGQAPSLDTGFSTKYSIETLAKAGLKPKSSLDGQTQVSLLRLDMGDSYQFWYGLPNFYTITRYNHSTHYAMAVWQLGLAVKDAR</sequence>
<protein>
    <submittedName>
        <fullName evidence="3">Membrane-bound lytic murein transglycosylase B</fullName>
    </submittedName>
</protein>